<gene>
    <name evidence="9" type="ORF">SAMN02910265_00561</name>
</gene>
<dbReference type="OrthoDB" id="1682423at2"/>
<dbReference type="Gene3D" id="3.30.240.20">
    <property type="entry name" value="bsu07140 like domains"/>
    <property type="match status" value="2"/>
</dbReference>
<evidence type="ECO:0000256" key="4">
    <source>
        <dbReference type="ARBA" id="ARBA00022692"/>
    </source>
</evidence>
<feature type="domain" description="YetF C-terminal" evidence="8">
    <location>
        <begin position="79"/>
        <end position="210"/>
    </location>
</feature>
<name>A0A1H6I5L9_RUMFL</name>
<evidence type="ECO:0000256" key="7">
    <source>
        <dbReference type="SAM" id="Phobius"/>
    </source>
</evidence>
<feature type="transmembrane region" description="Helical" evidence="7">
    <location>
        <begin position="6"/>
        <end position="23"/>
    </location>
</feature>
<dbReference type="AlphaFoldDB" id="A0A1H6I5L9"/>
<evidence type="ECO:0000313" key="10">
    <source>
        <dbReference type="Proteomes" id="UP000183190"/>
    </source>
</evidence>
<proteinExistence type="inferred from homology"/>
<evidence type="ECO:0000256" key="6">
    <source>
        <dbReference type="ARBA" id="ARBA00023136"/>
    </source>
</evidence>
<reference evidence="9 10" key="1">
    <citation type="submission" date="2016-10" db="EMBL/GenBank/DDBJ databases">
        <authorList>
            <person name="de Groot N.N."/>
        </authorList>
    </citation>
    <scope>NUCLEOTIDE SEQUENCE [LARGE SCALE GENOMIC DNA]</scope>
    <source>
        <strain evidence="9 10">YAD2003</strain>
    </source>
</reference>
<evidence type="ECO:0000256" key="1">
    <source>
        <dbReference type="ARBA" id="ARBA00004651"/>
    </source>
</evidence>
<dbReference type="InterPro" id="IPR023090">
    <property type="entry name" value="UPF0702_alpha/beta_dom_sf"/>
</dbReference>
<comment type="similarity">
    <text evidence="2">Belongs to the UPF0702 family.</text>
</comment>
<evidence type="ECO:0000256" key="3">
    <source>
        <dbReference type="ARBA" id="ARBA00022475"/>
    </source>
</evidence>
<keyword evidence="5 7" id="KW-1133">Transmembrane helix</keyword>
<evidence type="ECO:0000256" key="5">
    <source>
        <dbReference type="ARBA" id="ARBA00022989"/>
    </source>
</evidence>
<dbReference type="PANTHER" id="PTHR34582">
    <property type="entry name" value="UPF0702 TRANSMEMBRANE PROTEIN YCAP"/>
    <property type="match status" value="1"/>
</dbReference>
<evidence type="ECO:0000256" key="2">
    <source>
        <dbReference type="ARBA" id="ARBA00006448"/>
    </source>
</evidence>
<keyword evidence="6 7" id="KW-0472">Membrane</keyword>
<dbReference type="GO" id="GO:0005886">
    <property type="term" value="C:plasma membrane"/>
    <property type="evidence" value="ECO:0007669"/>
    <property type="project" value="UniProtKB-SubCell"/>
</dbReference>
<dbReference type="RefSeq" id="WP_074714363.1">
    <property type="nucleotide sequence ID" value="NZ_FNWV01000001.1"/>
</dbReference>
<feature type="transmembrane region" description="Helical" evidence="7">
    <location>
        <begin position="56"/>
        <end position="78"/>
    </location>
</feature>
<dbReference type="Pfam" id="PF04239">
    <property type="entry name" value="DUF421"/>
    <property type="match status" value="1"/>
</dbReference>
<comment type="subcellular location">
    <subcellularLocation>
        <location evidence="1">Cell membrane</location>
        <topology evidence="1">Multi-pass membrane protein</topology>
    </subcellularLocation>
</comment>
<dbReference type="PANTHER" id="PTHR34582:SF6">
    <property type="entry name" value="UPF0702 TRANSMEMBRANE PROTEIN YCAP"/>
    <property type="match status" value="1"/>
</dbReference>
<dbReference type="InterPro" id="IPR007353">
    <property type="entry name" value="DUF421"/>
</dbReference>
<evidence type="ECO:0000313" key="9">
    <source>
        <dbReference type="EMBL" id="SEH41960.1"/>
    </source>
</evidence>
<sequence length="238" mass="26193">MCVVLIRSVMLYILVIFAVRLMGKRQLGELQPSELVITILVSNIATLPIEDVNIPVVVGVTPILALVCFEVIVSCFSLKFPKLRRLISGSPKIVVRGGCIERDILRELRFSSDDLLMALRGKDIFDLSEVQYAIVETTGSISVMKKPAEDTPTRTDMKIAAENLDPPVLIISDGRYIPQAMESLKLARSTVEAVLKKNGLSIEDVFIMTADDSGNCFVADKQGSLPKKLRIGENNDES</sequence>
<protein>
    <submittedName>
        <fullName evidence="9">Uncharacterized membrane protein YcaP, DUF421 family</fullName>
    </submittedName>
</protein>
<organism evidence="9 10">
    <name type="scientific">Ruminococcus flavefaciens</name>
    <dbReference type="NCBI Taxonomy" id="1265"/>
    <lineage>
        <taxon>Bacteria</taxon>
        <taxon>Bacillati</taxon>
        <taxon>Bacillota</taxon>
        <taxon>Clostridia</taxon>
        <taxon>Eubacteriales</taxon>
        <taxon>Oscillospiraceae</taxon>
        <taxon>Ruminococcus</taxon>
    </lineage>
</organism>
<accession>A0A1H6I5L9</accession>
<keyword evidence="3" id="KW-1003">Cell membrane</keyword>
<dbReference type="EMBL" id="FNWV01000001">
    <property type="protein sequence ID" value="SEH41960.1"/>
    <property type="molecule type" value="Genomic_DNA"/>
</dbReference>
<evidence type="ECO:0000259" key="8">
    <source>
        <dbReference type="Pfam" id="PF04239"/>
    </source>
</evidence>
<dbReference type="Proteomes" id="UP000183190">
    <property type="component" value="Unassembled WGS sequence"/>
</dbReference>
<keyword evidence="4 7" id="KW-0812">Transmembrane</keyword>